<proteinExistence type="predicted"/>
<dbReference type="OrthoDB" id="10266980at2759"/>
<accession>V4B4T9</accession>
<evidence type="ECO:0000256" key="5">
    <source>
        <dbReference type="PROSITE-ProRule" id="PRU00205"/>
    </source>
</evidence>
<keyword evidence="2 5" id="KW-0812">Transmembrane</keyword>
<evidence type="ECO:0000256" key="1">
    <source>
        <dbReference type="ARBA" id="ARBA00004141"/>
    </source>
</evidence>
<keyword evidence="4 5" id="KW-0472">Membrane</keyword>
<dbReference type="Pfam" id="PF03798">
    <property type="entry name" value="TRAM_LAG1_CLN8"/>
    <property type="match status" value="1"/>
</dbReference>
<evidence type="ECO:0000259" key="7">
    <source>
        <dbReference type="PROSITE" id="PS50922"/>
    </source>
</evidence>
<dbReference type="PANTHER" id="PTHR13439:SF4">
    <property type="entry name" value="TLC DOMAIN-CONTAINING PROTEIN"/>
    <property type="match status" value="1"/>
</dbReference>
<dbReference type="OMA" id="NDFIRRD"/>
<keyword evidence="9" id="KW-1185">Reference proteome</keyword>
<evidence type="ECO:0000256" key="4">
    <source>
        <dbReference type="ARBA" id="ARBA00023136"/>
    </source>
</evidence>
<dbReference type="GO" id="GO:0055091">
    <property type="term" value="P:phospholipid homeostasis"/>
    <property type="evidence" value="ECO:0007669"/>
    <property type="project" value="TreeGrafter"/>
</dbReference>
<sequence>MEKIENLNSSPTNFWHGQYVMFGSIVFFQIVNIVVQKIGKPKSVREDSWRWTNLVVSWVHAMIISIWDIVCFILYPELMNDLLYYKNNFIYFMVAATTGYFVYDFIDMIINNKIFKLWEITLHHIAVISMFGLNVYEGSYLAFTCVALLAELNSFFLHSRKLLQMMQFQYDIDFRKTICLFLSILFLKLNNAKEAYSSE</sequence>
<keyword evidence="3 6" id="KW-1133">Transmembrane helix</keyword>
<feature type="transmembrane region" description="Helical" evidence="6">
    <location>
        <begin position="88"/>
        <end position="105"/>
    </location>
</feature>
<comment type="subcellular location">
    <subcellularLocation>
        <location evidence="1">Membrane</location>
        <topology evidence="1">Multi-pass membrane protein</topology>
    </subcellularLocation>
</comment>
<dbReference type="GO" id="GO:0097035">
    <property type="term" value="P:regulation of membrane lipid distribution"/>
    <property type="evidence" value="ECO:0007669"/>
    <property type="project" value="TreeGrafter"/>
</dbReference>
<dbReference type="InterPro" id="IPR006634">
    <property type="entry name" value="TLC-dom"/>
</dbReference>
<dbReference type="STRING" id="225164.V4B4T9"/>
<dbReference type="GO" id="GO:0005886">
    <property type="term" value="C:plasma membrane"/>
    <property type="evidence" value="ECO:0007669"/>
    <property type="project" value="TreeGrafter"/>
</dbReference>
<dbReference type="InterPro" id="IPR050846">
    <property type="entry name" value="TLCD"/>
</dbReference>
<dbReference type="CTD" id="20242240"/>
<feature type="transmembrane region" description="Helical" evidence="6">
    <location>
        <begin position="16"/>
        <end position="35"/>
    </location>
</feature>
<organism evidence="8 9">
    <name type="scientific">Lottia gigantea</name>
    <name type="common">Giant owl limpet</name>
    <dbReference type="NCBI Taxonomy" id="225164"/>
    <lineage>
        <taxon>Eukaryota</taxon>
        <taxon>Metazoa</taxon>
        <taxon>Spiralia</taxon>
        <taxon>Lophotrochozoa</taxon>
        <taxon>Mollusca</taxon>
        <taxon>Gastropoda</taxon>
        <taxon>Patellogastropoda</taxon>
        <taxon>Lottioidea</taxon>
        <taxon>Lottiidae</taxon>
        <taxon>Lottia</taxon>
    </lineage>
</organism>
<dbReference type="GeneID" id="20242240"/>
<dbReference type="Proteomes" id="UP000030746">
    <property type="component" value="Unassembled WGS sequence"/>
</dbReference>
<dbReference type="PANTHER" id="PTHR13439">
    <property type="entry name" value="CT120 PROTEIN"/>
    <property type="match status" value="1"/>
</dbReference>
<gene>
    <name evidence="8" type="ORF">LOTGIDRAFT_172917</name>
</gene>
<dbReference type="EMBL" id="KB200592">
    <property type="protein sequence ID" value="ESP00987.1"/>
    <property type="molecule type" value="Genomic_DNA"/>
</dbReference>
<evidence type="ECO:0000256" key="3">
    <source>
        <dbReference type="ARBA" id="ARBA00022989"/>
    </source>
</evidence>
<evidence type="ECO:0000256" key="2">
    <source>
        <dbReference type="ARBA" id="ARBA00022692"/>
    </source>
</evidence>
<dbReference type="PROSITE" id="PS50922">
    <property type="entry name" value="TLC"/>
    <property type="match status" value="1"/>
</dbReference>
<dbReference type="GO" id="GO:0071709">
    <property type="term" value="P:membrane assembly"/>
    <property type="evidence" value="ECO:0007669"/>
    <property type="project" value="TreeGrafter"/>
</dbReference>
<reference evidence="8 9" key="1">
    <citation type="journal article" date="2013" name="Nature">
        <title>Insights into bilaterian evolution from three spiralian genomes.</title>
        <authorList>
            <person name="Simakov O."/>
            <person name="Marletaz F."/>
            <person name="Cho S.J."/>
            <person name="Edsinger-Gonzales E."/>
            <person name="Havlak P."/>
            <person name="Hellsten U."/>
            <person name="Kuo D.H."/>
            <person name="Larsson T."/>
            <person name="Lv J."/>
            <person name="Arendt D."/>
            <person name="Savage R."/>
            <person name="Osoegawa K."/>
            <person name="de Jong P."/>
            <person name="Grimwood J."/>
            <person name="Chapman J.A."/>
            <person name="Shapiro H."/>
            <person name="Aerts A."/>
            <person name="Otillar R.P."/>
            <person name="Terry A.Y."/>
            <person name="Boore J.L."/>
            <person name="Grigoriev I.V."/>
            <person name="Lindberg D.R."/>
            <person name="Seaver E.C."/>
            <person name="Weisblat D.A."/>
            <person name="Putnam N.H."/>
            <person name="Rokhsar D.S."/>
        </authorList>
    </citation>
    <scope>NUCLEOTIDE SEQUENCE [LARGE SCALE GENOMIC DNA]</scope>
</reference>
<feature type="domain" description="TLC" evidence="7">
    <location>
        <begin position="46"/>
        <end position="199"/>
    </location>
</feature>
<evidence type="ECO:0000256" key="6">
    <source>
        <dbReference type="SAM" id="Phobius"/>
    </source>
</evidence>
<evidence type="ECO:0000313" key="8">
    <source>
        <dbReference type="EMBL" id="ESP00987.1"/>
    </source>
</evidence>
<dbReference type="AlphaFoldDB" id="V4B4T9"/>
<feature type="transmembrane region" description="Helical" evidence="6">
    <location>
        <begin position="55"/>
        <end position="76"/>
    </location>
</feature>
<evidence type="ECO:0000313" key="9">
    <source>
        <dbReference type="Proteomes" id="UP000030746"/>
    </source>
</evidence>
<dbReference type="RefSeq" id="XP_009048348.1">
    <property type="nucleotide sequence ID" value="XM_009050100.1"/>
</dbReference>
<protein>
    <recommendedName>
        <fullName evidence="7">TLC domain-containing protein</fullName>
    </recommendedName>
</protein>
<dbReference type="KEGG" id="lgi:LOTGIDRAFT_172917"/>
<dbReference type="HOGENOM" id="CLU_056440_2_0_1"/>
<dbReference type="GO" id="GO:0007009">
    <property type="term" value="P:plasma membrane organization"/>
    <property type="evidence" value="ECO:0007669"/>
    <property type="project" value="TreeGrafter"/>
</dbReference>
<name>V4B4T9_LOTGI</name>